<evidence type="ECO:0000313" key="5">
    <source>
        <dbReference type="EMBL" id="TCS38077.1"/>
    </source>
</evidence>
<dbReference type="PROSITE" id="PS51898">
    <property type="entry name" value="TYR_RECOMBINASE"/>
    <property type="match status" value="1"/>
</dbReference>
<accession>A0A4R3HXK9</accession>
<dbReference type="EMBL" id="SLZR01000017">
    <property type="protein sequence ID" value="TCS38077.1"/>
    <property type="molecule type" value="Genomic_DNA"/>
</dbReference>
<dbReference type="RefSeq" id="WP_132703005.1">
    <property type="nucleotide sequence ID" value="NZ_SLZR01000017.1"/>
</dbReference>
<dbReference type="PANTHER" id="PTHR30629">
    <property type="entry name" value="PROPHAGE INTEGRASE"/>
    <property type="match status" value="1"/>
</dbReference>
<dbReference type="Proteomes" id="UP000295793">
    <property type="component" value="Unassembled WGS sequence"/>
</dbReference>
<keyword evidence="6" id="KW-1185">Reference proteome</keyword>
<dbReference type="InterPro" id="IPR002104">
    <property type="entry name" value="Integrase_catalytic"/>
</dbReference>
<evidence type="ECO:0000313" key="6">
    <source>
        <dbReference type="Proteomes" id="UP000295793"/>
    </source>
</evidence>
<protein>
    <submittedName>
        <fullName evidence="5">Phage integrase family protein</fullName>
    </submittedName>
</protein>
<organism evidence="5 6">
    <name type="scientific">Reinekea marinisedimentorum</name>
    <dbReference type="NCBI Taxonomy" id="230495"/>
    <lineage>
        <taxon>Bacteria</taxon>
        <taxon>Pseudomonadati</taxon>
        <taxon>Pseudomonadota</taxon>
        <taxon>Gammaproteobacteria</taxon>
        <taxon>Oceanospirillales</taxon>
        <taxon>Saccharospirillaceae</taxon>
        <taxon>Reinekea</taxon>
    </lineage>
</organism>
<comment type="similarity">
    <text evidence="1">Belongs to the 'phage' integrase family.</text>
</comment>
<evidence type="ECO:0000256" key="2">
    <source>
        <dbReference type="ARBA" id="ARBA00022908"/>
    </source>
</evidence>
<evidence type="ECO:0000256" key="1">
    <source>
        <dbReference type="ARBA" id="ARBA00008857"/>
    </source>
</evidence>
<dbReference type="OrthoDB" id="9057547at2"/>
<dbReference type="Gene3D" id="1.10.443.10">
    <property type="entry name" value="Intergrase catalytic core"/>
    <property type="match status" value="1"/>
</dbReference>
<name>A0A4R3HXK9_9GAMM</name>
<keyword evidence="2" id="KW-0229">DNA integration</keyword>
<dbReference type="InterPro" id="IPR050808">
    <property type="entry name" value="Phage_Integrase"/>
</dbReference>
<dbReference type="Pfam" id="PF00589">
    <property type="entry name" value="Phage_integrase"/>
    <property type="match status" value="1"/>
</dbReference>
<evidence type="ECO:0000259" key="4">
    <source>
        <dbReference type="PROSITE" id="PS51898"/>
    </source>
</evidence>
<dbReference type="GO" id="GO:0003677">
    <property type="term" value="F:DNA binding"/>
    <property type="evidence" value="ECO:0007669"/>
    <property type="project" value="InterPro"/>
</dbReference>
<reference evidence="5 6" key="1">
    <citation type="submission" date="2019-03" db="EMBL/GenBank/DDBJ databases">
        <title>Genomic Encyclopedia of Archaeal and Bacterial Type Strains, Phase II (KMG-II): from individual species to whole genera.</title>
        <authorList>
            <person name="Goeker M."/>
        </authorList>
    </citation>
    <scope>NUCLEOTIDE SEQUENCE [LARGE SCALE GENOMIC DNA]</scope>
    <source>
        <strain evidence="5 6">DSM 15388</strain>
    </source>
</reference>
<proteinExistence type="inferred from homology"/>
<comment type="caution">
    <text evidence="5">The sequence shown here is derived from an EMBL/GenBank/DDBJ whole genome shotgun (WGS) entry which is preliminary data.</text>
</comment>
<dbReference type="AlphaFoldDB" id="A0A4R3HXK9"/>
<dbReference type="SUPFAM" id="SSF56349">
    <property type="entry name" value="DNA breaking-rejoining enzymes"/>
    <property type="match status" value="1"/>
</dbReference>
<dbReference type="InterPro" id="IPR011010">
    <property type="entry name" value="DNA_brk_join_enz"/>
</dbReference>
<keyword evidence="3" id="KW-0233">DNA recombination</keyword>
<dbReference type="PANTHER" id="PTHR30629:SF2">
    <property type="entry name" value="PROPHAGE INTEGRASE INTS-RELATED"/>
    <property type="match status" value="1"/>
</dbReference>
<dbReference type="InterPro" id="IPR013762">
    <property type="entry name" value="Integrase-like_cat_sf"/>
</dbReference>
<gene>
    <name evidence="5" type="ORF">BCF53_1172</name>
</gene>
<evidence type="ECO:0000256" key="3">
    <source>
        <dbReference type="ARBA" id="ARBA00023172"/>
    </source>
</evidence>
<feature type="domain" description="Tyr recombinase" evidence="4">
    <location>
        <begin position="107"/>
        <end position="286"/>
    </location>
</feature>
<dbReference type="GO" id="GO:0015074">
    <property type="term" value="P:DNA integration"/>
    <property type="evidence" value="ECO:0007669"/>
    <property type="project" value="UniProtKB-KW"/>
</dbReference>
<dbReference type="GO" id="GO:0006310">
    <property type="term" value="P:DNA recombination"/>
    <property type="evidence" value="ECO:0007669"/>
    <property type="project" value="UniProtKB-KW"/>
</dbReference>
<sequence>MPIVTPTGQDSCRQPVTLIVAEHTVNKYLKDYAKKPLINITEEIVKKEHARISAFSHAQADAVMRLLRAIFNYAKYEYRGVDNSFIFALNPVEILSHHRLWNNVGRRNTRITIGQLPDWFKGLEAVRQTGDSFTVAVCDLAEMAILTGLRRSELLSLRWEQVNLTEKTYYLSKTKNGEPLELPIGDRVLEILQSRYKVKDVIGFVFNTDNAYGVIKEPKKALTKIRTETGIEFSLHDLRRTFTTTAESINVGQYMIKRLLNHKTRRDDVTAGYIVLTPEELRVPAQQIENRILEHAGILLSEDTHKNEGSTDKTLLELLAKLSEKQKQDLIESIKEENK</sequence>